<evidence type="ECO:0000313" key="1">
    <source>
        <dbReference type="EMBL" id="SVC12565.1"/>
    </source>
</evidence>
<sequence length="230" mass="26637">MAITIGRERGLVSEANEKFGLRCPYCNVYAYMSLQSVPSFDSLMQTRPKHVGLVYECDACRAPVFLRFAAQHYDEDKIQLSRRFTELEQPKERFHFSYLPEQTNLLFREALSCYSNNNFNAFASMCRRSSVSAFLSMDESGKLKAFDELLGAQKIANIDEETFEPIKKIIFETRDDDHLPILNRAQAGILLEVLKDMFYQCFVRPGKLKRAIKVRQVFSQDDDDERHSSD</sequence>
<gene>
    <name evidence="1" type="ORF">METZ01_LOCUS265419</name>
</gene>
<organism evidence="1">
    <name type="scientific">marine metagenome</name>
    <dbReference type="NCBI Taxonomy" id="408172"/>
    <lineage>
        <taxon>unclassified sequences</taxon>
        <taxon>metagenomes</taxon>
        <taxon>ecological metagenomes</taxon>
    </lineage>
</organism>
<evidence type="ECO:0008006" key="2">
    <source>
        <dbReference type="Google" id="ProtNLM"/>
    </source>
</evidence>
<reference evidence="1" key="1">
    <citation type="submission" date="2018-05" db="EMBL/GenBank/DDBJ databases">
        <authorList>
            <person name="Lanie J.A."/>
            <person name="Ng W.-L."/>
            <person name="Kazmierczak K.M."/>
            <person name="Andrzejewski T.M."/>
            <person name="Davidsen T.M."/>
            <person name="Wayne K.J."/>
            <person name="Tettelin H."/>
            <person name="Glass J.I."/>
            <person name="Rusch D."/>
            <person name="Podicherti R."/>
            <person name="Tsui H.-C.T."/>
            <person name="Winkler M.E."/>
        </authorList>
    </citation>
    <scope>NUCLEOTIDE SEQUENCE</scope>
</reference>
<accession>A0A382JLK4</accession>
<name>A0A382JLK4_9ZZZZ</name>
<dbReference type="AlphaFoldDB" id="A0A382JLK4"/>
<protein>
    <recommendedName>
        <fullName evidence="2">DUF4145 domain-containing protein</fullName>
    </recommendedName>
</protein>
<dbReference type="EMBL" id="UINC01074905">
    <property type="protein sequence ID" value="SVC12565.1"/>
    <property type="molecule type" value="Genomic_DNA"/>
</dbReference>
<proteinExistence type="predicted"/>